<dbReference type="Proteomes" id="UP000682802">
    <property type="component" value="Chromosome 2"/>
</dbReference>
<dbReference type="InterPro" id="IPR011042">
    <property type="entry name" value="6-blade_b-propeller_TolB-like"/>
</dbReference>
<evidence type="ECO:0008006" key="4">
    <source>
        <dbReference type="Google" id="ProtNLM"/>
    </source>
</evidence>
<proteinExistence type="predicted"/>
<dbReference type="EMBL" id="CP076129">
    <property type="protein sequence ID" value="QWG09905.1"/>
    <property type="molecule type" value="Genomic_DNA"/>
</dbReference>
<sequence>MTTFISGILISNDILKFESQLPLSLVNGILVNQKGNIYVGSEFYGKIQSFDKNGRYICNWNVNSGGGLFKMQLMDNQNILVVTARGNKKLIYDGTGNLVSEEIKGNYYYNNVESNKKIYKVGEDEKYEVVGTFFPKIVKSSKTKFQIIVAQSYLLNIIQAPFPSVIIIAIGVILSIALEFLIVKSL</sequence>
<accession>A0ABX8H424</accession>
<dbReference type="Gene3D" id="2.120.10.30">
    <property type="entry name" value="TolB, C-terminal domain"/>
    <property type="match status" value="1"/>
</dbReference>
<evidence type="ECO:0000313" key="3">
    <source>
        <dbReference type="Proteomes" id="UP000682802"/>
    </source>
</evidence>
<dbReference type="RefSeq" id="WP_158631218.1">
    <property type="nucleotide sequence ID" value="NZ_CP076129.1"/>
</dbReference>
<keyword evidence="1" id="KW-0472">Membrane</keyword>
<keyword evidence="1" id="KW-1133">Transmembrane helix</keyword>
<reference evidence="2 3" key="1">
    <citation type="submission" date="2021-05" db="EMBL/GenBank/DDBJ databases">
        <title>Comparative genomic studies on the polysaccharide-degrading batcterial strains of the Flammeovirga genus.</title>
        <authorList>
            <person name="Zewei F."/>
            <person name="Zheng Z."/>
            <person name="Yu L."/>
            <person name="Ruyue G."/>
            <person name="Yanhong M."/>
            <person name="Yuanyuan C."/>
            <person name="Jingyan G."/>
            <person name="Wenjun H."/>
        </authorList>
    </citation>
    <scope>NUCLEOTIDE SEQUENCE [LARGE SCALE GENOMIC DNA]</scope>
    <source>
        <strain evidence="2 3">YS10</strain>
    </source>
</reference>
<feature type="transmembrane region" description="Helical" evidence="1">
    <location>
        <begin position="162"/>
        <end position="183"/>
    </location>
</feature>
<evidence type="ECO:0000256" key="1">
    <source>
        <dbReference type="SAM" id="Phobius"/>
    </source>
</evidence>
<keyword evidence="3" id="KW-1185">Reference proteome</keyword>
<evidence type="ECO:0000313" key="2">
    <source>
        <dbReference type="EMBL" id="QWG09905.1"/>
    </source>
</evidence>
<dbReference type="SUPFAM" id="SSF101898">
    <property type="entry name" value="NHL repeat"/>
    <property type="match status" value="1"/>
</dbReference>
<keyword evidence="1" id="KW-0812">Transmembrane</keyword>
<protein>
    <recommendedName>
        <fullName evidence="4">6-bladed beta-propeller</fullName>
    </recommendedName>
</protein>
<name>A0ABX8H424_9BACT</name>
<gene>
    <name evidence="2" type="ORF">KM029_19685</name>
</gene>
<organism evidence="2 3">
    <name type="scientific">Flammeovirga kamogawensis</name>
    <dbReference type="NCBI Taxonomy" id="373891"/>
    <lineage>
        <taxon>Bacteria</taxon>
        <taxon>Pseudomonadati</taxon>
        <taxon>Bacteroidota</taxon>
        <taxon>Cytophagia</taxon>
        <taxon>Cytophagales</taxon>
        <taxon>Flammeovirgaceae</taxon>
        <taxon>Flammeovirga</taxon>
    </lineage>
</organism>